<dbReference type="EMBL" id="AEQO01000144">
    <property type="protein sequence ID" value="EFV04125.1"/>
    <property type="molecule type" value="Genomic_DNA"/>
</dbReference>
<dbReference type="Pfam" id="PF13173">
    <property type="entry name" value="AAA_14"/>
    <property type="match status" value="1"/>
</dbReference>
<dbReference type="Pfam" id="PF13635">
    <property type="entry name" value="DUF4143"/>
    <property type="match status" value="1"/>
</dbReference>
<dbReference type="eggNOG" id="COG1373">
    <property type="taxonomic scope" value="Bacteria"/>
</dbReference>
<keyword evidence="4" id="KW-1185">Reference proteome</keyword>
<reference evidence="3 4" key="1">
    <citation type="submission" date="2010-12" db="EMBL/GenBank/DDBJ databases">
        <authorList>
            <person name="Muzny D."/>
            <person name="Qin X."/>
            <person name="Deng J."/>
            <person name="Jiang H."/>
            <person name="Liu Y."/>
            <person name="Qu J."/>
            <person name="Song X.-Z."/>
            <person name="Zhang L."/>
            <person name="Thornton R."/>
            <person name="Coyle M."/>
            <person name="Francisco L."/>
            <person name="Jackson L."/>
            <person name="Javaid M."/>
            <person name="Korchina V."/>
            <person name="Kovar C."/>
            <person name="Mata R."/>
            <person name="Mathew T."/>
            <person name="Ngo R."/>
            <person name="Nguyen L."/>
            <person name="Nguyen N."/>
            <person name="Okwuonu G."/>
            <person name="Ongeri F."/>
            <person name="Pham C."/>
            <person name="Simmons D."/>
            <person name="Wilczek-Boney K."/>
            <person name="Hale W."/>
            <person name="Jakkamsetti A."/>
            <person name="Pham P."/>
            <person name="Ruth R."/>
            <person name="San Lucas F."/>
            <person name="Warren J."/>
            <person name="Zhang J."/>
            <person name="Zhao Z."/>
            <person name="Zhou C."/>
            <person name="Zhu D."/>
            <person name="Lee S."/>
            <person name="Bess C."/>
            <person name="Blankenburg K."/>
            <person name="Forbes L."/>
            <person name="Fu Q."/>
            <person name="Gubbala S."/>
            <person name="Hirani K."/>
            <person name="Jayaseelan J.C."/>
            <person name="Lara F."/>
            <person name="Munidasa M."/>
            <person name="Palculict T."/>
            <person name="Patil S."/>
            <person name="Pu L.-L."/>
            <person name="Saada N."/>
            <person name="Tang L."/>
            <person name="Weissenberger G."/>
            <person name="Zhu Y."/>
            <person name="Hemphill L."/>
            <person name="Shang Y."/>
            <person name="Youmans B."/>
            <person name="Ayvaz T."/>
            <person name="Ross M."/>
            <person name="Santibanez J."/>
            <person name="Aqrawi P."/>
            <person name="Gross S."/>
            <person name="Joshi V."/>
            <person name="Fowler G."/>
            <person name="Nazareth L."/>
            <person name="Reid J."/>
            <person name="Worley K."/>
            <person name="Petrosino J."/>
            <person name="Highlander S."/>
            <person name="Gibbs R."/>
        </authorList>
    </citation>
    <scope>NUCLEOTIDE SEQUENCE [LARGE SCALE GENOMIC DNA]</scope>
    <source>
        <strain evidence="3 4">DSM 15606</strain>
    </source>
</reference>
<dbReference type="InterPro" id="IPR025420">
    <property type="entry name" value="DUF4143"/>
</dbReference>
<comment type="caution">
    <text evidence="3">The sequence shown here is derived from an EMBL/GenBank/DDBJ whole genome shotgun (WGS) entry which is preliminary data.</text>
</comment>
<dbReference type="PANTHER" id="PTHR33295:SF18">
    <property type="entry name" value="AAA+ ATPASE DOMAIN-CONTAINING PROTEIN"/>
    <property type="match status" value="1"/>
</dbReference>
<gene>
    <name evidence="3" type="ORF">HMPREF9420_1736</name>
</gene>
<accession>E6MQG8</accession>
<dbReference type="RefSeq" id="WP_007134995.1">
    <property type="nucleotide sequence ID" value="NZ_GL629647.1"/>
</dbReference>
<dbReference type="AlphaFoldDB" id="E6MQG8"/>
<dbReference type="InterPro" id="IPR027417">
    <property type="entry name" value="P-loop_NTPase"/>
</dbReference>
<evidence type="ECO:0000259" key="2">
    <source>
        <dbReference type="Pfam" id="PF13635"/>
    </source>
</evidence>
<proteinExistence type="predicted"/>
<sequence>MDQQLKEQILLRMQYDNPWWTTNNIPEDLQKLPHRLYLSLFYPLVKQKEIRRGVILMGPRRVGKTIMLYHTISHLIADKVNPQRIIYLSVDTPIYNNLSLEEMLSMACEAVGQETISDDYYVFYDEVQYLKEWELHLKSLIDSYRNVKFVASGSACAALKMKSIESGAGRFTDFILPPLTFHEYLHMQKIDNIIVPKRLNWEGQVIEGFDAINMQSLNEHFLDYINFGGYPEIVFSESMRKDPNQYIQHDIVDKVLLRDLPSLYGINNTQELYRLFIHIVFFTGQEFSYEDLSRHSGIRKETIKKYVEYLEAAFLIKVIHRIDANARRMQRVTSFKIYLTNPSLRCALFSPLSMADEMLGSMVETAIFAQWLQRDYANIYYANWKDGRKLGEVDMVGIDIAHQKPNWCVEIKWSDRYVNKVSELKSLLSFLEKNKLSSSIVTSISAYTKKEQEGKRLYFMPSALYAYQIGYNTIKQKVMNVGM</sequence>
<name>E6MQG8_9BACT</name>
<organism evidence="3 4">
    <name type="scientific">Segatella salivae DSM 15606</name>
    <dbReference type="NCBI Taxonomy" id="888832"/>
    <lineage>
        <taxon>Bacteria</taxon>
        <taxon>Pseudomonadati</taxon>
        <taxon>Bacteroidota</taxon>
        <taxon>Bacteroidia</taxon>
        <taxon>Bacteroidales</taxon>
        <taxon>Prevotellaceae</taxon>
        <taxon>Segatella</taxon>
    </lineage>
</organism>
<evidence type="ECO:0000313" key="3">
    <source>
        <dbReference type="EMBL" id="EFV04125.1"/>
    </source>
</evidence>
<protein>
    <recommendedName>
        <fullName evidence="5">AAA domain-containing protein</fullName>
    </recommendedName>
</protein>
<feature type="domain" description="DUF4143" evidence="2">
    <location>
        <begin position="258"/>
        <end position="414"/>
    </location>
</feature>
<dbReference type="Proteomes" id="UP000003874">
    <property type="component" value="Unassembled WGS sequence"/>
</dbReference>
<dbReference type="PANTHER" id="PTHR33295">
    <property type="entry name" value="ATPASE"/>
    <property type="match status" value="1"/>
</dbReference>
<dbReference type="HOGENOM" id="CLU_041527_0_1_10"/>
<evidence type="ECO:0000259" key="1">
    <source>
        <dbReference type="Pfam" id="PF13173"/>
    </source>
</evidence>
<evidence type="ECO:0008006" key="5">
    <source>
        <dbReference type="Google" id="ProtNLM"/>
    </source>
</evidence>
<feature type="domain" description="AAA" evidence="1">
    <location>
        <begin position="53"/>
        <end position="185"/>
    </location>
</feature>
<dbReference type="STRING" id="888832.HMPREF9420_1736"/>
<dbReference type="InterPro" id="IPR041682">
    <property type="entry name" value="AAA_14"/>
</dbReference>
<dbReference type="SUPFAM" id="SSF52540">
    <property type="entry name" value="P-loop containing nucleoside triphosphate hydrolases"/>
    <property type="match status" value="1"/>
</dbReference>
<evidence type="ECO:0000313" key="4">
    <source>
        <dbReference type="Proteomes" id="UP000003874"/>
    </source>
</evidence>